<proteinExistence type="inferred from homology"/>
<evidence type="ECO:0000256" key="3">
    <source>
        <dbReference type="ARBA" id="ARBA00012756"/>
    </source>
</evidence>
<keyword evidence="4" id="KW-0378">Hydrolase</keyword>
<feature type="region of interest" description="Disordered" evidence="6">
    <location>
        <begin position="52"/>
        <end position="71"/>
    </location>
</feature>
<evidence type="ECO:0000313" key="9">
    <source>
        <dbReference type="EMBL" id="CAI4217406.1"/>
    </source>
</evidence>
<reference evidence="9" key="1">
    <citation type="submission" date="2022-11" db="EMBL/GenBank/DDBJ databases">
        <authorList>
            <person name="Scott C."/>
            <person name="Bruce N."/>
        </authorList>
    </citation>
    <scope>NUCLEOTIDE SEQUENCE</scope>
</reference>
<dbReference type="InterPro" id="IPR006103">
    <property type="entry name" value="Glyco_hydro_2_cat"/>
</dbReference>
<dbReference type="PANTHER" id="PTHR46323:SF2">
    <property type="entry name" value="BETA-GALACTOSIDASE"/>
    <property type="match status" value="1"/>
</dbReference>
<dbReference type="OrthoDB" id="408320at2759"/>
<comment type="similarity">
    <text evidence="2">Belongs to the glycosyl hydrolase 2 family.</text>
</comment>
<comment type="catalytic activity">
    <reaction evidence="1">
        <text>Hydrolysis of terminal non-reducing beta-D-galactose residues in beta-D-galactosides.</text>
        <dbReference type="EC" id="3.2.1.23"/>
    </reaction>
</comment>
<evidence type="ECO:0000256" key="1">
    <source>
        <dbReference type="ARBA" id="ARBA00001412"/>
    </source>
</evidence>
<dbReference type="Proteomes" id="UP000838763">
    <property type="component" value="Unassembled WGS sequence"/>
</dbReference>
<dbReference type="Gene3D" id="3.20.20.80">
    <property type="entry name" value="Glycosidases"/>
    <property type="match status" value="1"/>
</dbReference>
<evidence type="ECO:0000313" key="10">
    <source>
        <dbReference type="Proteomes" id="UP000838763"/>
    </source>
</evidence>
<dbReference type="SUPFAM" id="SSF51445">
    <property type="entry name" value="(Trans)glycosidases"/>
    <property type="match status" value="1"/>
</dbReference>
<dbReference type="SUPFAM" id="SSF49785">
    <property type="entry name" value="Galactose-binding domain-like"/>
    <property type="match status" value="1"/>
</dbReference>
<dbReference type="Gene3D" id="2.60.120.260">
    <property type="entry name" value="Galactose-binding domain-like"/>
    <property type="match status" value="2"/>
</dbReference>
<dbReference type="InterPro" id="IPR008979">
    <property type="entry name" value="Galactose-bd-like_sf"/>
</dbReference>
<feature type="domain" description="Glycosyl hydrolases family 2 sugar binding" evidence="8">
    <location>
        <begin position="161"/>
        <end position="213"/>
    </location>
</feature>
<accession>A0A9P1MD58</accession>
<dbReference type="EC" id="3.2.1.23" evidence="3"/>
<evidence type="ECO:0000256" key="2">
    <source>
        <dbReference type="ARBA" id="ARBA00007401"/>
    </source>
</evidence>
<dbReference type="InterPro" id="IPR050347">
    <property type="entry name" value="Bact_Beta-galactosidase"/>
</dbReference>
<dbReference type="GO" id="GO:0009341">
    <property type="term" value="C:beta-galactosidase complex"/>
    <property type="evidence" value="ECO:0007669"/>
    <property type="project" value="TreeGrafter"/>
</dbReference>
<evidence type="ECO:0000259" key="7">
    <source>
        <dbReference type="Pfam" id="PF02836"/>
    </source>
</evidence>
<dbReference type="InterPro" id="IPR017853">
    <property type="entry name" value="GH"/>
</dbReference>
<comment type="caution">
    <text evidence="9">The sequence shown here is derived from an EMBL/GenBank/DDBJ whole genome shotgun (WGS) entry which is preliminary data.</text>
</comment>
<feature type="domain" description="Glycoside hydrolase family 2 catalytic" evidence="7">
    <location>
        <begin position="295"/>
        <end position="497"/>
    </location>
</feature>
<dbReference type="SUPFAM" id="SSF49303">
    <property type="entry name" value="beta-Galactosidase/glucuronidase domain"/>
    <property type="match status" value="1"/>
</dbReference>
<dbReference type="AlphaFoldDB" id="A0A9P1MD58"/>
<evidence type="ECO:0000256" key="4">
    <source>
        <dbReference type="ARBA" id="ARBA00022801"/>
    </source>
</evidence>
<dbReference type="EMBL" id="CALLCH030000016">
    <property type="protein sequence ID" value="CAI4217406.1"/>
    <property type="molecule type" value="Genomic_DNA"/>
</dbReference>
<dbReference type="InterPro" id="IPR006101">
    <property type="entry name" value="Glyco_hydro_2"/>
</dbReference>
<dbReference type="PROSITE" id="PS00608">
    <property type="entry name" value="GLYCOSYL_HYDROL_F2_2"/>
    <property type="match status" value="1"/>
</dbReference>
<dbReference type="Pfam" id="PF02837">
    <property type="entry name" value="Glyco_hydro_2_N"/>
    <property type="match status" value="1"/>
</dbReference>
<keyword evidence="10" id="KW-1185">Reference proteome</keyword>
<dbReference type="InterPro" id="IPR023232">
    <property type="entry name" value="Glyco_hydro_2_AS"/>
</dbReference>
<feature type="compositionally biased region" description="Polar residues" evidence="6">
    <location>
        <begin position="55"/>
        <end position="71"/>
    </location>
</feature>
<dbReference type="PRINTS" id="PR00132">
    <property type="entry name" value="GLHYDRLASE2"/>
</dbReference>
<evidence type="ECO:0000259" key="8">
    <source>
        <dbReference type="Pfam" id="PF02837"/>
    </source>
</evidence>
<keyword evidence="5" id="KW-0326">Glycosidase</keyword>
<organism evidence="9 10">
    <name type="scientific">Parascedosporium putredinis</name>
    <dbReference type="NCBI Taxonomy" id="1442378"/>
    <lineage>
        <taxon>Eukaryota</taxon>
        <taxon>Fungi</taxon>
        <taxon>Dikarya</taxon>
        <taxon>Ascomycota</taxon>
        <taxon>Pezizomycotina</taxon>
        <taxon>Sordariomycetes</taxon>
        <taxon>Hypocreomycetidae</taxon>
        <taxon>Microascales</taxon>
        <taxon>Microascaceae</taxon>
        <taxon>Parascedosporium</taxon>
    </lineage>
</organism>
<gene>
    <name evidence="9" type="ORF">PPNO1_LOCUS7019</name>
</gene>
<dbReference type="InterPro" id="IPR036156">
    <property type="entry name" value="Beta-gal/glucu_dom_sf"/>
</dbReference>
<dbReference type="Pfam" id="PF02836">
    <property type="entry name" value="Glyco_hydro_2_C"/>
    <property type="match status" value="1"/>
</dbReference>
<dbReference type="InterPro" id="IPR006104">
    <property type="entry name" value="Glyco_hydro_2_N"/>
</dbReference>
<dbReference type="PANTHER" id="PTHR46323">
    <property type="entry name" value="BETA-GALACTOSIDASE"/>
    <property type="match status" value="1"/>
</dbReference>
<dbReference type="GO" id="GO:0004565">
    <property type="term" value="F:beta-galactosidase activity"/>
    <property type="evidence" value="ECO:0007669"/>
    <property type="project" value="UniProtKB-EC"/>
</dbReference>
<evidence type="ECO:0000256" key="6">
    <source>
        <dbReference type="SAM" id="MobiDB-lite"/>
    </source>
</evidence>
<protein>
    <recommendedName>
        <fullName evidence="3">beta-galactosidase</fullName>
        <ecNumber evidence="3">3.2.1.23</ecNumber>
    </recommendedName>
</protein>
<name>A0A9P1MD58_9PEZI</name>
<evidence type="ECO:0000256" key="5">
    <source>
        <dbReference type="ARBA" id="ARBA00023295"/>
    </source>
</evidence>
<dbReference type="GO" id="GO:0005990">
    <property type="term" value="P:lactose catabolic process"/>
    <property type="evidence" value="ECO:0007669"/>
    <property type="project" value="TreeGrafter"/>
</dbReference>
<sequence>MSSRSASGLDSNVNEKGQLRHLALHGDSSIQVALALGSLKTPNRLQFLARHHSESSVPTLPTSDLTVPSTRSLHQESRTVDALVLHRNTLAPRSSFFLYDSEADALTRDTSKSKAQLLSGKWKFHHSTSPFYGPQHFYEPEFESSEWDEVDVPGMWQCQGNPSEFDVSKFVKYDEDNLLAVEVYQRCDGTYLEDQDQIWLSGIFRDVYLHSFPKAHPEDFHVHTILDDHYKHAELRVDITLSRAADVALKLLDADGNTVAEAAKRLDPKGHISVDIKHPHKWTAETPYLYTLVASLWIIDEADLECHGFGAVGADASKFTSDNPEWTDAYVDRARQMVQRDKNHPSIVIWSLGNEAFYGRNHKAMYDFIKTVDTSRPVHYEQDFDAHSADMHSRMYASVDSIIRMAEEKEWKKPLVLCEYVHAMGNGPGGIKEYIDAFYKYPRLMGGFVWEWANHGLKTKNAEGEWYYAYGGDWGDDPHDGHFCMDGLLNSDHTPTPD</sequence>